<dbReference type="EMBL" id="BOPG01000056">
    <property type="protein sequence ID" value="GIJ60534.1"/>
    <property type="molecule type" value="Genomic_DNA"/>
</dbReference>
<dbReference type="Proteomes" id="UP000612585">
    <property type="component" value="Unassembled WGS sequence"/>
</dbReference>
<evidence type="ECO:0008006" key="3">
    <source>
        <dbReference type="Google" id="ProtNLM"/>
    </source>
</evidence>
<dbReference type="InterPro" id="IPR009351">
    <property type="entry name" value="AlkZ-like"/>
</dbReference>
<sequence>MRRISTAERRARLGRLHRLTATSRASTVEDATRSVVALHATDPATVYLSLQARVRDVTVSGIERALYDDRTLLRMMAMRRTLFVVPVESAPVVQAAASRAVAATQRRRYLKLMADNHLDLPASDRAEWLADVEAGTLRALLARGEATGAELAADEPRLHATISMAADKSYGGTQKITSWVLNLMSLDGHIVRTRPRGSWISQQWRWAPADTWVRGGVGDLPVEDARAELVRRWLAAFGPAPVTDIKWWTGWPLGQVRAALTAIGPEEVDLDGAPGVMLPGPDTDTATDAPEPWIALLPGLDPTPMGWAERSWFLGPHAGPLFDRNGNIGPTVWCDGRIVGGWAQRRDGEVVVRLLEDVGAEAAAAVETAAAGVTAWTGPVRVTPRFRTPLEKELTA</sequence>
<evidence type="ECO:0000313" key="1">
    <source>
        <dbReference type="EMBL" id="GIJ60534.1"/>
    </source>
</evidence>
<keyword evidence="2" id="KW-1185">Reference proteome</keyword>
<evidence type="ECO:0000313" key="2">
    <source>
        <dbReference type="Proteomes" id="UP000612585"/>
    </source>
</evidence>
<dbReference type="AlphaFoldDB" id="A0A8J4E3Z0"/>
<name>A0A8J4E3Z0_9ACTN</name>
<dbReference type="PANTHER" id="PTHR38479:SF2">
    <property type="entry name" value="WINGED HELIX DNA-BINDING DOMAIN-CONTAINING PROTEIN"/>
    <property type="match status" value="1"/>
</dbReference>
<dbReference type="Pfam" id="PF06224">
    <property type="entry name" value="AlkZ-like"/>
    <property type="match status" value="1"/>
</dbReference>
<accession>A0A8J4E3Z0</accession>
<dbReference type="RefSeq" id="WP_204004956.1">
    <property type="nucleotide sequence ID" value="NZ_BOPG01000056.1"/>
</dbReference>
<proteinExistence type="predicted"/>
<dbReference type="PANTHER" id="PTHR38479">
    <property type="entry name" value="LMO0824 PROTEIN"/>
    <property type="match status" value="1"/>
</dbReference>
<reference evidence="1" key="1">
    <citation type="submission" date="2021-01" db="EMBL/GenBank/DDBJ databases">
        <title>Whole genome shotgun sequence of Virgisporangium aurantiacum NBRC 16421.</title>
        <authorList>
            <person name="Komaki H."/>
            <person name="Tamura T."/>
        </authorList>
    </citation>
    <scope>NUCLEOTIDE SEQUENCE</scope>
    <source>
        <strain evidence="1">NBRC 16421</strain>
    </source>
</reference>
<organism evidence="1 2">
    <name type="scientific">Virgisporangium aurantiacum</name>
    <dbReference type="NCBI Taxonomy" id="175570"/>
    <lineage>
        <taxon>Bacteria</taxon>
        <taxon>Bacillati</taxon>
        <taxon>Actinomycetota</taxon>
        <taxon>Actinomycetes</taxon>
        <taxon>Micromonosporales</taxon>
        <taxon>Micromonosporaceae</taxon>
        <taxon>Virgisporangium</taxon>
    </lineage>
</organism>
<gene>
    <name evidence="1" type="ORF">Vau01_080500</name>
</gene>
<comment type="caution">
    <text evidence="1">The sequence shown here is derived from an EMBL/GenBank/DDBJ whole genome shotgun (WGS) entry which is preliminary data.</text>
</comment>
<protein>
    <recommendedName>
        <fullName evidence="3">Winged helix DNA-binding domain-containing protein</fullName>
    </recommendedName>
</protein>